<accession>A0A383VDP1</accession>
<dbReference type="Proteomes" id="UP000256970">
    <property type="component" value="Unassembled WGS sequence"/>
</dbReference>
<dbReference type="InterPro" id="IPR011050">
    <property type="entry name" value="Pectin_lyase_fold/virulence"/>
</dbReference>
<evidence type="ECO:0000313" key="2">
    <source>
        <dbReference type="EMBL" id="SZX62832.1"/>
    </source>
</evidence>
<dbReference type="SUPFAM" id="SSF51126">
    <property type="entry name" value="Pectin lyase-like"/>
    <property type="match status" value="3"/>
</dbReference>
<organism evidence="2 3">
    <name type="scientific">Tetradesmus obliquus</name>
    <name type="common">Green alga</name>
    <name type="synonym">Acutodesmus obliquus</name>
    <dbReference type="NCBI Taxonomy" id="3088"/>
    <lineage>
        <taxon>Eukaryota</taxon>
        <taxon>Viridiplantae</taxon>
        <taxon>Chlorophyta</taxon>
        <taxon>core chlorophytes</taxon>
        <taxon>Chlorophyceae</taxon>
        <taxon>CS clade</taxon>
        <taxon>Sphaeropleales</taxon>
        <taxon>Scenedesmaceae</taxon>
        <taxon>Tetradesmus</taxon>
    </lineage>
</organism>
<name>A0A383VDP1_TETOB</name>
<dbReference type="InterPro" id="IPR012334">
    <property type="entry name" value="Pectin_lyas_fold"/>
</dbReference>
<dbReference type="SMART" id="SM00710">
    <property type="entry name" value="PbH1"/>
    <property type="match status" value="9"/>
</dbReference>
<dbReference type="Gene3D" id="2.160.20.10">
    <property type="entry name" value="Single-stranded right-handed beta-helix, Pectin lyase-like"/>
    <property type="match status" value="1"/>
</dbReference>
<gene>
    <name evidence="2" type="ORF">BQ4739_LOCUS3412</name>
</gene>
<protein>
    <recommendedName>
        <fullName evidence="1">Right handed beta helix domain-containing protein</fullName>
    </recommendedName>
</protein>
<sequence length="751" mass="76699">MLLAGQQAVLSIKGSNFRRINSTYGSVLYLAGNSNATITNTIMQDLSATSDGGAAYIRDNSSLSVINSTIQGSQAQYAAGLLCHDDSTLVVRKSVLQYNRAARNGGGVSADRKCKVVLDGVSLLNNEAVYGGAVVAWGNASVTVAGGCLIANNSASEAAWLFLSDNSSTTLLQVALVNNTAQENGAGVQAIRSAQLTVHNSSFQANNAGSMGGAISLEGSSRALIRGTTIASNNAKYGGGMRCSENSTAELHAVSFLNNSASTSGAGLLLTNTKQVVVHNCSFTSNQAGTWGGAVTLVGSGRALIKGTNFTSIRAVLGAALVAGGSSKLELDSAFLQRNNASEHGGAAVVYESAQVLVHNCTLSNSSSRVGGAVAARSDAYVAIHDSRIVFNRASSPVGSGGGLAFSDKSNLTQLLLSNNSAGATGGGLALLGDAKVTATGVMFEGNSAKYGGGFSLFGAAEMRLSKCTVRHNKATDSGGGALLEGSSVLHVDPTNTAINDNVAAEFGGGVNAISREFDVNDLLAVTSNNTAQHDADVSVNVTSLTLSGDTSKNGFVSRPGIEGILPLKLNVSGHFGLPCAGLAVTAALNGLYVLGLNTSDAHGMVHMLLRVQQPPGQYNITFTLFEESTVPPAVLSLQVRPCVRGEVAPTADTCQVCLPGSYSLHPSQHACQPCPPAGADCPGGAAILPLPGWWHSAADSAQIHRCPNAEACHGDRAALHACANNTMCWSSHNSYTSQQCAAAYTGNIAS</sequence>
<dbReference type="STRING" id="3088.A0A383VDP1"/>
<dbReference type="Gene3D" id="2.160.20.20">
    <property type="match status" value="1"/>
</dbReference>
<dbReference type="AlphaFoldDB" id="A0A383VDP1"/>
<dbReference type="PANTHER" id="PTHR11319:SF35">
    <property type="entry name" value="OUTER MEMBRANE PROTEIN PMPC-RELATED"/>
    <property type="match status" value="1"/>
</dbReference>
<dbReference type="EMBL" id="FNXT01000268">
    <property type="protein sequence ID" value="SZX62832.1"/>
    <property type="molecule type" value="Genomic_DNA"/>
</dbReference>
<dbReference type="InterPro" id="IPR012332">
    <property type="entry name" value="Autotransporter_pectin_lyase_C"/>
</dbReference>
<feature type="domain" description="Right handed beta helix" evidence="1">
    <location>
        <begin position="149"/>
        <end position="309"/>
    </location>
</feature>
<dbReference type="InterPro" id="IPR006626">
    <property type="entry name" value="PbH1"/>
</dbReference>
<keyword evidence="3" id="KW-1185">Reference proteome</keyword>
<dbReference type="PANTHER" id="PTHR11319">
    <property type="entry name" value="G PROTEIN-COUPLED RECEPTOR-RELATED"/>
    <property type="match status" value="1"/>
</dbReference>
<dbReference type="InterPro" id="IPR039448">
    <property type="entry name" value="Beta_helix"/>
</dbReference>
<evidence type="ECO:0000313" key="3">
    <source>
        <dbReference type="Proteomes" id="UP000256970"/>
    </source>
</evidence>
<dbReference type="Pfam" id="PF13229">
    <property type="entry name" value="Beta_helix"/>
    <property type="match status" value="1"/>
</dbReference>
<evidence type="ECO:0000259" key="1">
    <source>
        <dbReference type="Pfam" id="PF13229"/>
    </source>
</evidence>
<proteinExistence type="predicted"/>
<reference evidence="2 3" key="1">
    <citation type="submission" date="2016-10" db="EMBL/GenBank/DDBJ databases">
        <authorList>
            <person name="Cai Z."/>
        </authorList>
    </citation>
    <scope>NUCLEOTIDE SEQUENCE [LARGE SCALE GENOMIC DNA]</scope>
</reference>